<feature type="transmembrane region" description="Helical" evidence="1">
    <location>
        <begin position="129"/>
        <end position="149"/>
    </location>
</feature>
<dbReference type="STRING" id="651662.SAMN04488069_108142"/>
<feature type="transmembrane region" description="Helical" evidence="1">
    <location>
        <begin position="161"/>
        <end position="186"/>
    </location>
</feature>
<evidence type="ECO:0000313" key="2">
    <source>
        <dbReference type="EMBL" id="SDY41015.1"/>
    </source>
</evidence>
<evidence type="ECO:0000256" key="1">
    <source>
        <dbReference type="SAM" id="Phobius"/>
    </source>
</evidence>
<reference evidence="3" key="1">
    <citation type="submission" date="2016-10" db="EMBL/GenBank/DDBJ databases">
        <authorList>
            <person name="Varghese N."/>
            <person name="Submissions S."/>
        </authorList>
    </citation>
    <scope>NUCLEOTIDE SEQUENCE [LARGE SCALE GENOMIC DNA]</scope>
    <source>
        <strain evidence="3">CGMCC 1.8975</strain>
    </source>
</reference>
<dbReference type="EMBL" id="FNOV01000008">
    <property type="protein sequence ID" value="SDY41015.1"/>
    <property type="molecule type" value="Genomic_DNA"/>
</dbReference>
<gene>
    <name evidence="2" type="ORF">SAMN04488069_108142</name>
</gene>
<dbReference type="RefSeq" id="WP_092740875.1">
    <property type="nucleotide sequence ID" value="NZ_FNOV01000008.1"/>
</dbReference>
<protein>
    <recommendedName>
        <fullName evidence="4">Biopolymer transport protein ExbB/TolQ</fullName>
    </recommendedName>
</protein>
<evidence type="ECO:0000313" key="3">
    <source>
        <dbReference type="Proteomes" id="UP000199249"/>
    </source>
</evidence>
<keyword evidence="3" id="KW-1185">Reference proteome</keyword>
<name>A0A1H3JNA2_9BACT</name>
<keyword evidence="1" id="KW-1133">Transmembrane helix</keyword>
<keyword evidence="1" id="KW-0812">Transmembrane</keyword>
<proteinExistence type="predicted"/>
<dbReference type="Proteomes" id="UP000199249">
    <property type="component" value="Unassembled WGS sequence"/>
</dbReference>
<evidence type="ECO:0008006" key="4">
    <source>
        <dbReference type="Google" id="ProtNLM"/>
    </source>
</evidence>
<feature type="transmembrane region" description="Helical" evidence="1">
    <location>
        <begin position="6"/>
        <end position="23"/>
    </location>
</feature>
<organism evidence="2 3">
    <name type="scientific">Hymenobacter psychrophilus</name>
    <dbReference type="NCBI Taxonomy" id="651662"/>
    <lineage>
        <taxon>Bacteria</taxon>
        <taxon>Pseudomonadati</taxon>
        <taxon>Bacteroidota</taxon>
        <taxon>Cytophagia</taxon>
        <taxon>Cytophagales</taxon>
        <taxon>Hymenobacteraceae</taxon>
        <taxon>Hymenobacter</taxon>
    </lineage>
</organism>
<keyword evidence="1" id="KW-0472">Membrane</keyword>
<sequence>MLEIALEILVVAVVVGLQIRTFLQTRTKTRQLSLLYPPREALRVEQRLVLPDGRDLPEYAADAPPEAYPATILKADDASAEFEEILLDTNDYLRHNKGAAADFGILKDISERRSQVLDNEVQANVSTPLYLGLLGTFLGVILGLVGIARNGVSDDSALTPFLTGVLIAMTGSFVGLLLTLLGNGLLREARRQLDGRQNQYYTVLQVRLLPILHSDMAGSLSNLKSVLDAFNQQFVGQVDLFNPLMDKVTENIRVQSDFLQRLDTIGYDKMAAANIAVFEKVRESADMFAAFTGYQQKLNQMLDTGYQSAQSVNGILDRLRGFEKGINDLGQYVGGNNNSVQLMLDFFQKHQTELRNLRDRAEQHIDQAGVNLADILTQRQAQNERQAQLAYEKWQQYYQQLNADNVFEKLLKQLEPFQNLNAQQADLSRDVTATQRELLRKVELDSQIQAKLLAEISNLNTVLVKATSKNSFQRFMDKLFGGVKPV</sequence>
<accession>A0A1H3JNA2</accession>
<dbReference type="AlphaFoldDB" id="A0A1H3JNA2"/>
<dbReference type="OrthoDB" id="1066121at2"/>